<gene>
    <name evidence="2" type="ORF">RMN56_23490</name>
</gene>
<feature type="domain" description="Zinc finger CGNR" evidence="1">
    <location>
        <begin position="137"/>
        <end position="178"/>
    </location>
</feature>
<dbReference type="Pfam" id="PF11706">
    <property type="entry name" value="zf-CGNR"/>
    <property type="match status" value="1"/>
</dbReference>
<sequence>MPDERSVPAAVRLVRDFVNTFEPQVDEESLTTPDALRDWLAERALIPAGARLSPADLAVARTVREGLRAVLLGHAGHPADPGALRRLDEALAAAPVRMTLADGAPRLVPAATGPLDVALAALVDAIRQCAQDQVWTRLKVCDRDTCRWAYYDASRNQARRWCSMAGCGNYVKMRRAYAVRRDRRSRTPGTGRDG</sequence>
<dbReference type="Proteomes" id="UP001303001">
    <property type="component" value="Chromosome"/>
</dbReference>
<dbReference type="EMBL" id="CP134876">
    <property type="protein sequence ID" value="WNM38084.1"/>
    <property type="molecule type" value="Genomic_DNA"/>
</dbReference>
<dbReference type="RefSeq" id="WP_313719703.1">
    <property type="nucleotide sequence ID" value="NZ_CP134876.1"/>
</dbReference>
<dbReference type="PANTHER" id="PTHR35525:SF3">
    <property type="entry name" value="BLL6575 PROTEIN"/>
    <property type="match status" value="1"/>
</dbReference>
<name>A0ABY9ZS85_9ACTN</name>
<dbReference type="InterPro" id="IPR021005">
    <property type="entry name" value="Znf_CGNR"/>
</dbReference>
<proteinExistence type="predicted"/>
<evidence type="ECO:0000313" key="3">
    <source>
        <dbReference type="Proteomes" id="UP001303001"/>
    </source>
</evidence>
<dbReference type="SUPFAM" id="SSF160904">
    <property type="entry name" value="Jann2411-like"/>
    <property type="match status" value="1"/>
</dbReference>
<dbReference type="Pfam" id="PF07336">
    <property type="entry name" value="ABATE"/>
    <property type="match status" value="1"/>
</dbReference>
<organism evidence="2 3">
    <name type="scientific">Micromonospora halotolerans</name>
    <dbReference type="NCBI Taxonomy" id="709879"/>
    <lineage>
        <taxon>Bacteria</taxon>
        <taxon>Bacillati</taxon>
        <taxon>Actinomycetota</taxon>
        <taxon>Actinomycetes</taxon>
        <taxon>Micromonosporales</taxon>
        <taxon>Micromonosporaceae</taxon>
        <taxon>Micromonospora</taxon>
    </lineage>
</organism>
<dbReference type="InterPro" id="IPR010852">
    <property type="entry name" value="ABATE"/>
</dbReference>
<dbReference type="InterPro" id="IPR023286">
    <property type="entry name" value="ABATE_dom_sf"/>
</dbReference>
<evidence type="ECO:0000259" key="1">
    <source>
        <dbReference type="Pfam" id="PF11706"/>
    </source>
</evidence>
<accession>A0ABY9ZS85</accession>
<evidence type="ECO:0000313" key="2">
    <source>
        <dbReference type="EMBL" id="WNM38084.1"/>
    </source>
</evidence>
<dbReference type="PANTHER" id="PTHR35525">
    <property type="entry name" value="BLL6575 PROTEIN"/>
    <property type="match status" value="1"/>
</dbReference>
<dbReference type="Gene3D" id="1.10.3300.10">
    <property type="entry name" value="Jann2411-like domain"/>
    <property type="match status" value="1"/>
</dbReference>
<protein>
    <submittedName>
        <fullName evidence="2">ABATE domain-containing protein</fullName>
    </submittedName>
</protein>
<keyword evidence="3" id="KW-1185">Reference proteome</keyword>
<reference evidence="2 3" key="1">
    <citation type="submission" date="2023-09" db="EMBL/GenBank/DDBJ databases">
        <title>Micromonospora halotolerans DSM 45598 genome sequence.</title>
        <authorList>
            <person name="Mo P."/>
        </authorList>
    </citation>
    <scope>NUCLEOTIDE SEQUENCE [LARGE SCALE GENOMIC DNA]</scope>
    <source>
        <strain evidence="2 3">DSM 45598</strain>
    </source>
</reference>